<evidence type="ECO:0000256" key="2">
    <source>
        <dbReference type="ARBA" id="ARBA00023002"/>
    </source>
</evidence>
<dbReference type="Gene3D" id="3.10.450.50">
    <property type="match status" value="1"/>
</dbReference>
<dbReference type="EMBL" id="QFWG01000005">
    <property type="protein sequence ID" value="PWI27821.1"/>
    <property type="molecule type" value="Genomic_DNA"/>
</dbReference>
<dbReference type="InterPro" id="IPR032710">
    <property type="entry name" value="NTF2-like_dom_sf"/>
</dbReference>
<organism evidence="3 4">
    <name type="scientific">Pseudoglutamicibacter cumminsii</name>
    <dbReference type="NCBI Taxonomy" id="156979"/>
    <lineage>
        <taxon>Bacteria</taxon>
        <taxon>Bacillati</taxon>
        <taxon>Actinomycetota</taxon>
        <taxon>Actinomycetes</taxon>
        <taxon>Micrococcales</taxon>
        <taxon>Micrococcaceae</taxon>
        <taxon>Pseudoglutamicibacter</taxon>
    </lineage>
</organism>
<reference evidence="3 4" key="1">
    <citation type="submission" date="2018-05" db="EMBL/GenBank/DDBJ databases">
        <title>Draft Genome Sequence of Arthrobacter cumminsii IME1328, Isolated from a Patient Who Suffered from Foot Ulcers in China.</title>
        <authorList>
            <person name="Li M."/>
            <person name="Jiang Z."/>
            <person name="Sun Q."/>
            <person name="Tong Y."/>
        </authorList>
    </citation>
    <scope>NUCLEOTIDE SEQUENCE [LARGE SCALE GENOMIC DNA]</scope>
    <source>
        <strain evidence="3 4">IME1328</strain>
    </source>
</reference>
<gene>
    <name evidence="3" type="ORF">CAY35_05050</name>
</gene>
<evidence type="ECO:0000313" key="3">
    <source>
        <dbReference type="EMBL" id="PWI27821.1"/>
    </source>
</evidence>
<accession>A0ABX5L6S4</accession>
<proteinExistence type="inferred from homology"/>
<evidence type="ECO:0000256" key="1">
    <source>
        <dbReference type="ARBA" id="ARBA00009570"/>
    </source>
</evidence>
<comment type="caution">
    <text evidence="3">The sequence shown here is derived from an EMBL/GenBank/DDBJ whole genome shotgun (WGS) entry which is preliminary data.</text>
</comment>
<keyword evidence="4" id="KW-1185">Reference proteome</keyword>
<dbReference type="PANTHER" id="PTHR41534">
    <property type="entry name" value="BLR3401 PROTEIN"/>
    <property type="match status" value="1"/>
</dbReference>
<protein>
    <recommendedName>
        <fullName evidence="5">Aromatic-ring-hydroxylating dioxygenase subunit beta</fullName>
    </recommendedName>
</protein>
<sequence length="163" mass="18558">MTNSILNDPRVQRAIELIWQEATLLDDKHYEAWQQLFTDDAIYVVPIDPETADFETSLNMIYDDQRMRKLRVERLVQGFSPSAVAAARTVRVLSRFTVKEISENEVTVRSAQIINAFKRESFTTLGADVEHRIVLEGDDAKIKLKVVRLIDSEDAVSASGYLV</sequence>
<dbReference type="Proteomes" id="UP000245514">
    <property type="component" value="Unassembled WGS sequence"/>
</dbReference>
<comment type="similarity">
    <text evidence="1">Belongs to the bacterial ring-hydroxylating dioxygenase beta subunit family.</text>
</comment>
<evidence type="ECO:0008006" key="5">
    <source>
        <dbReference type="Google" id="ProtNLM"/>
    </source>
</evidence>
<dbReference type="PANTHER" id="PTHR41534:SF2">
    <property type="entry name" value="3-PHENYLPROPIONATE_CINNAMIC ACID DIOXYGENASE SUBUNIT BETA"/>
    <property type="match status" value="1"/>
</dbReference>
<dbReference type="Pfam" id="PF00866">
    <property type="entry name" value="Ring_hydroxyl_B"/>
    <property type="match status" value="1"/>
</dbReference>
<dbReference type="RefSeq" id="WP_109303601.1">
    <property type="nucleotide sequence ID" value="NZ_QFWG01000005.1"/>
</dbReference>
<evidence type="ECO:0000313" key="4">
    <source>
        <dbReference type="Proteomes" id="UP000245514"/>
    </source>
</evidence>
<dbReference type="InterPro" id="IPR000391">
    <property type="entry name" value="Rng_hydr_dOase-bsu"/>
</dbReference>
<name>A0ABX5L6S4_9MICC</name>
<keyword evidence="2" id="KW-0560">Oxidoreductase</keyword>
<dbReference type="SUPFAM" id="SSF54427">
    <property type="entry name" value="NTF2-like"/>
    <property type="match status" value="1"/>
</dbReference>